<feature type="non-terminal residue" evidence="1">
    <location>
        <position position="102"/>
    </location>
</feature>
<evidence type="ECO:0000313" key="2">
    <source>
        <dbReference type="Proteomes" id="UP001328107"/>
    </source>
</evidence>
<comment type="caution">
    <text evidence="1">The sequence shown here is derived from an EMBL/GenBank/DDBJ whole genome shotgun (WGS) entry which is preliminary data.</text>
</comment>
<protein>
    <recommendedName>
        <fullName evidence="3">Peptidase</fullName>
    </recommendedName>
</protein>
<evidence type="ECO:0008006" key="3">
    <source>
        <dbReference type="Google" id="ProtNLM"/>
    </source>
</evidence>
<feature type="non-terminal residue" evidence="1">
    <location>
        <position position="1"/>
    </location>
</feature>
<organism evidence="1 2">
    <name type="scientific">Pristionchus mayeri</name>
    <dbReference type="NCBI Taxonomy" id="1317129"/>
    <lineage>
        <taxon>Eukaryota</taxon>
        <taxon>Metazoa</taxon>
        <taxon>Ecdysozoa</taxon>
        <taxon>Nematoda</taxon>
        <taxon>Chromadorea</taxon>
        <taxon>Rhabditida</taxon>
        <taxon>Rhabditina</taxon>
        <taxon>Diplogasteromorpha</taxon>
        <taxon>Diplogasteroidea</taxon>
        <taxon>Neodiplogasteridae</taxon>
        <taxon>Pristionchus</taxon>
    </lineage>
</organism>
<dbReference type="Proteomes" id="UP001328107">
    <property type="component" value="Unassembled WGS sequence"/>
</dbReference>
<evidence type="ECO:0000313" key="1">
    <source>
        <dbReference type="EMBL" id="GMR40314.1"/>
    </source>
</evidence>
<accession>A0AAN4ZI60</accession>
<dbReference type="AlphaFoldDB" id="A0AAN4ZI60"/>
<name>A0AAN4ZI60_9BILA</name>
<sequence>QFATFLSYSAAVEFSKISGTFSPGYPKIYATGYDAVSDVYGVGMCTPVYQSRWRSDLSSPTIFAPIVTVDFGFDGEHSIFANATDENKIIKTDKSPVILMSP</sequence>
<proteinExistence type="predicted"/>
<keyword evidence="2" id="KW-1185">Reference proteome</keyword>
<reference evidence="2" key="1">
    <citation type="submission" date="2022-10" db="EMBL/GenBank/DDBJ databases">
        <title>Genome assembly of Pristionchus species.</title>
        <authorList>
            <person name="Yoshida K."/>
            <person name="Sommer R.J."/>
        </authorList>
    </citation>
    <scope>NUCLEOTIDE SEQUENCE [LARGE SCALE GENOMIC DNA]</scope>
    <source>
        <strain evidence="2">RS5460</strain>
    </source>
</reference>
<gene>
    <name evidence="1" type="ORF">PMAYCL1PPCAC_10509</name>
</gene>
<dbReference type="EMBL" id="BTRK01000003">
    <property type="protein sequence ID" value="GMR40314.1"/>
    <property type="molecule type" value="Genomic_DNA"/>
</dbReference>